<dbReference type="InterPro" id="IPR029058">
    <property type="entry name" value="AB_hydrolase_fold"/>
</dbReference>
<dbReference type="GO" id="GO:0009694">
    <property type="term" value="P:jasmonic acid metabolic process"/>
    <property type="evidence" value="ECO:0007669"/>
    <property type="project" value="TreeGrafter"/>
</dbReference>
<dbReference type="Pfam" id="PF12697">
    <property type="entry name" value="Abhydrolase_6"/>
    <property type="match status" value="1"/>
</dbReference>
<evidence type="ECO:0000256" key="1">
    <source>
        <dbReference type="ARBA" id="ARBA00022801"/>
    </source>
</evidence>
<dbReference type="GO" id="GO:0080030">
    <property type="term" value="F:methyl indole-3-acetate esterase activity"/>
    <property type="evidence" value="ECO:0007669"/>
    <property type="project" value="TreeGrafter"/>
</dbReference>
<evidence type="ECO:0000259" key="3">
    <source>
        <dbReference type="Pfam" id="PF12697"/>
    </source>
</evidence>
<feature type="domain" description="DUF7731" evidence="4">
    <location>
        <begin position="289"/>
        <end position="363"/>
    </location>
</feature>
<dbReference type="FunFam" id="3.40.50.1820:FF:000025">
    <property type="entry name" value="putative methylesterase 11, chloroplastic"/>
    <property type="match status" value="1"/>
</dbReference>
<reference evidence="5" key="1">
    <citation type="journal article" date="2019" name="Science">
        <title>Mutation of a bHLH transcription factor allowed almond domestication.</title>
        <authorList>
            <person name="Sanchez-Perez R."/>
            <person name="Pavan S."/>
            <person name="Mazzeo R."/>
            <person name="Moldovan C."/>
            <person name="Aiese Cigliano R."/>
            <person name="Del Cueto J."/>
            <person name="Ricciardi F."/>
            <person name="Lotti C."/>
            <person name="Ricciardi L."/>
            <person name="Dicenta F."/>
            <person name="Lopez-Marques R.L."/>
            <person name="Lindberg Moller B."/>
        </authorList>
    </citation>
    <scope>NUCLEOTIDE SEQUENCE</scope>
</reference>
<dbReference type="GO" id="GO:0080031">
    <property type="term" value="F:methyl salicylate esterase activity"/>
    <property type="evidence" value="ECO:0007669"/>
    <property type="project" value="TreeGrafter"/>
</dbReference>
<feature type="domain" description="AB hydrolase-1" evidence="3">
    <location>
        <begin position="31"/>
        <end position="251"/>
    </location>
</feature>
<feature type="region of interest" description="Disordered" evidence="2">
    <location>
        <begin position="1"/>
        <end position="20"/>
    </location>
</feature>
<feature type="compositionally biased region" description="Basic and acidic residues" evidence="2">
    <location>
        <begin position="1"/>
        <end position="16"/>
    </location>
</feature>
<sequence length="397" mass="44276">MGGRVEEEKEHTKSEMLPKYPHHHHRQQHHLVLIHGIGHGAWCWYKIRCLLEASGYKVTCLDLKGAGIDQSDPNTILTFQDYNKPLINFFVGGMSLTDAIHRFANKIHMAIYVAATMLEHGFSTHQDFKDGKPDLSAFGNVVKFIYGLGPDQPPTSAIMKENFQHQILYQMSTLEDSTLASMLLRPGPVLALQGARFERTADAADCVPRVYIKTMQDHVIKPEQQDAMIKRWPPSQVFVLDSDHSPFFSTPFVLFGLLVKALASIKYKTAPTHNVNLSPFEGTCSLLAQGQLTFSGIVDVAPSEKADYCSDTTGCSKHALDVLECIYLVKRDFWFHNDATVGFLNRTITEGCSNKNNNSGISTANFTSSGMKVYQKMYIPFVASLSSLAFIAMSNIM</sequence>
<name>A0A4Y1RKX8_PRUDU</name>
<dbReference type="InterPro" id="IPR000073">
    <property type="entry name" value="AB_hydrolase_1"/>
</dbReference>
<dbReference type="SUPFAM" id="SSF53474">
    <property type="entry name" value="alpha/beta-Hydrolases"/>
    <property type="match status" value="1"/>
</dbReference>
<gene>
    <name evidence="5" type="ORF">Prudu_015707</name>
</gene>
<organism evidence="5">
    <name type="scientific">Prunus dulcis</name>
    <name type="common">Almond</name>
    <name type="synonym">Amygdalus dulcis</name>
    <dbReference type="NCBI Taxonomy" id="3755"/>
    <lineage>
        <taxon>Eukaryota</taxon>
        <taxon>Viridiplantae</taxon>
        <taxon>Streptophyta</taxon>
        <taxon>Embryophyta</taxon>
        <taxon>Tracheophyta</taxon>
        <taxon>Spermatophyta</taxon>
        <taxon>Magnoliopsida</taxon>
        <taxon>eudicotyledons</taxon>
        <taxon>Gunneridae</taxon>
        <taxon>Pentapetalae</taxon>
        <taxon>rosids</taxon>
        <taxon>fabids</taxon>
        <taxon>Rosales</taxon>
        <taxon>Rosaceae</taxon>
        <taxon>Amygdaloideae</taxon>
        <taxon>Amygdaleae</taxon>
        <taxon>Prunus</taxon>
    </lineage>
</organism>
<accession>A0A4Y1RKX8</accession>
<keyword evidence="1" id="KW-0378">Hydrolase</keyword>
<protein>
    <submittedName>
        <fullName evidence="5">Methyl esterase 17</fullName>
    </submittedName>
</protein>
<evidence type="ECO:0000256" key="2">
    <source>
        <dbReference type="SAM" id="MobiDB-lite"/>
    </source>
</evidence>
<evidence type="ECO:0000313" key="5">
    <source>
        <dbReference type="EMBL" id="BBH04538.1"/>
    </source>
</evidence>
<dbReference type="PANTHER" id="PTHR10992">
    <property type="entry name" value="METHYLESTERASE FAMILY MEMBER"/>
    <property type="match status" value="1"/>
</dbReference>
<evidence type="ECO:0000259" key="4">
    <source>
        <dbReference type="Pfam" id="PF24865"/>
    </source>
</evidence>
<dbReference type="Pfam" id="PF24865">
    <property type="entry name" value="DUF7731"/>
    <property type="match status" value="1"/>
</dbReference>
<proteinExistence type="predicted"/>
<dbReference type="InterPro" id="IPR056633">
    <property type="entry name" value="DUF7731"/>
</dbReference>
<dbReference type="GO" id="GO:0009696">
    <property type="term" value="P:salicylic acid metabolic process"/>
    <property type="evidence" value="ECO:0007669"/>
    <property type="project" value="TreeGrafter"/>
</dbReference>
<dbReference type="GO" id="GO:0080032">
    <property type="term" value="F:methyl jasmonate esterase activity"/>
    <property type="evidence" value="ECO:0007669"/>
    <property type="project" value="TreeGrafter"/>
</dbReference>
<dbReference type="InterPro" id="IPR045889">
    <property type="entry name" value="MES/HNL"/>
</dbReference>
<dbReference type="EMBL" id="AP019302">
    <property type="protein sequence ID" value="BBH04538.1"/>
    <property type="molecule type" value="Genomic_DNA"/>
</dbReference>
<dbReference type="AlphaFoldDB" id="A0A4Y1RKX8"/>
<dbReference type="Gene3D" id="3.40.50.1820">
    <property type="entry name" value="alpha/beta hydrolase"/>
    <property type="match status" value="1"/>
</dbReference>
<dbReference type="PANTHER" id="PTHR10992:SF1010">
    <property type="entry name" value="METHYLESTERASE 17-LIKE"/>
    <property type="match status" value="1"/>
</dbReference>